<dbReference type="EMBL" id="AP025730">
    <property type="protein sequence ID" value="BDI06175.1"/>
    <property type="molecule type" value="Genomic_DNA"/>
</dbReference>
<organism evidence="2 3">
    <name type="scientific">Sphaerotilus microaerophilus</name>
    <dbReference type="NCBI Taxonomy" id="2914710"/>
    <lineage>
        <taxon>Bacteria</taxon>
        <taxon>Pseudomonadati</taxon>
        <taxon>Pseudomonadota</taxon>
        <taxon>Betaproteobacteria</taxon>
        <taxon>Burkholderiales</taxon>
        <taxon>Sphaerotilaceae</taxon>
        <taxon>Sphaerotilus</taxon>
    </lineage>
</organism>
<dbReference type="Pfam" id="PF13676">
    <property type="entry name" value="TIR_2"/>
    <property type="match status" value="1"/>
</dbReference>
<dbReference type="InterPro" id="IPR000157">
    <property type="entry name" value="TIR_dom"/>
</dbReference>
<dbReference type="Proteomes" id="UP001057498">
    <property type="component" value="Chromosome"/>
</dbReference>
<name>A0ABN6PQN5_9BURK</name>
<protein>
    <recommendedName>
        <fullName evidence="1">TIR domain-containing protein</fullName>
    </recommendedName>
</protein>
<dbReference type="PROSITE" id="PS50104">
    <property type="entry name" value="TIR"/>
    <property type="match status" value="1"/>
</dbReference>
<reference evidence="2" key="1">
    <citation type="submission" date="2022-04" db="EMBL/GenBank/DDBJ databases">
        <title>Whole genome sequence of Sphaerotilus sp. FB-5.</title>
        <authorList>
            <person name="Takeda M."/>
            <person name="Narihara S."/>
            <person name="Akimoto M."/>
            <person name="Akimoto R."/>
            <person name="Nishiyashiki S."/>
            <person name="Murakami T."/>
        </authorList>
    </citation>
    <scope>NUCLEOTIDE SEQUENCE</scope>
    <source>
        <strain evidence="2">FB-5</strain>
    </source>
</reference>
<dbReference type="Pfam" id="PF20703">
    <property type="entry name" value="nSTAND1"/>
    <property type="match status" value="1"/>
</dbReference>
<gene>
    <name evidence="2" type="ORF">CATMQ487_31450</name>
</gene>
<dbReference type="RefSeq" id="WP_251969481.1">
    <property type="nucleotide sequence ID" value="NZ_AP025730.1"/>
</dbReference>
<accession>A0ABN6PQN5</accession>
<feature type="domain" description="TIR" evidence="1">
    <location>
        <begin position="5"/>
        <end position="142"/>
    </location>
</feature>
<evidence type="ECO:0000259" key="1">
    <source>
        <dbReference type="PROSITE" id="PS50104"/>
    </source>
</evidence>
<proteinExistence type="predicted"/>
<dbReference type="InterPro" id="IPR049052">
    <property type="entry name" value="nSTAND1"/>
</dbReference>
<dbReference type="SUPFAM" id="SSF52200">
    <property type="entry name" value="Toll/Interleukin receptor TIR domain"/>
    <property type="match status" value="1"/>
</dbReference>
<sequence>MGEPQRPDVFISYHRAIHLAQADLLHQALLARGLTVFKDDASLRASDHWLDALGEALQGCRRFVVLLGPRGLGRWVGAETSTVLNRHFGAQEAQERPQIVPVLLPGAPDLATLPFLGLLQGVRWEEEEAPPDALVEALTRPLAGVGAVADDGPPAEALLPPDVCPWVGLASFQKEQARRFFGREREVLAALNLLGRTPDIPSIALLEGKGAPAQALAGSSTPYRRWLHIVGGSGSGKSSLMRAGLLPLAEQGALSARTGLDDWAVTAPMLPGNDPLVSLAEVLAPALKEKSLDLLEKLRHGPPETLRLWLRDALGQRPIGVLLVIDQFEELFTLSSASARARLDLLLTEALTAPASPLHLVSTCRSDYQHRIAEDLPRLAGLLNTLTSPFTLTPMGRAGLAQAITAPARLGRLTVQPELLQALLDDAEDDPAAALPLLQHAMETLWLRRPRGAPAAPGVLTLAEYDALGRLGGLLASEADRLLAGLGDARSPMRRGALELLSALAHFHPEGRHTRQSLTWLQACRQAGQGFQAADLARGQQLLGALSGQRSRAADTAAST</sequence>
<dbReference type="InterPro" id="IPR035897">
    <property type="entry name" value="Toll_tir_struct_dom_sf"/>
</dbReference>
<dbReference type="SUPFAM" id="SSF52540">
    <property type="entry name" value="P-loop containing nucleoside triphosphate hydrolases"/>
    <property type="match status" value="1"/>
</dbReference>
<keyword evidence="3" id="KW-1185">Reference proteome</keyword>
<evidence type="ECO:0000313" key="3">
    <source>
        <dbReference type="Proteomes" id="UP001057498"/>
    </source>
</evidence>
<dbReference type="InterPro" id="IPR027417">
    <property type="entry name" value="P-loop_NTPase"/>
</dbReference>
<evidence type="ECO:0000313" key="2">
    <source>
        <dbReference type="EMBL" id="BDI06175.1"/>
    </source>
</evidence>
<dbReference type="Gene3D" id="3.40.50.10140">
    <property type="entry name" value="Toll/interleukin-1 receptor homology (TIR) domain"/>
    <property type="match status" value="1"/>
</dbReference>